<keyword evidence="8" id="KW-1133">Transmembrane helix</keyword>
<evidence type="ECO:0000256" key="3">
    <source>
        <dbReference type="ARBA" id="ARBA00022617"/>
    </source>
</evidence>
<dbReference type="Gene3D" id="1.10.630.10">
    <property type="entry name" value="Cytochrome P450"/>
    <property type="match status" value="1"/>
</dbReference>
<dbReference type="InterPro" id="IPR001128">
    <property type="entry name" value="Cyt_P450"/>
</dbReference>
<feature type="transmembrane region" description="Helical" evidence="8">
    <location>
        <begin position="33"/>
        <end position="62"/>
    </location>
</feature>
<dbReference type="SUPFAM" id="SSF48264">
    <property type="entry name" value="Cytochrome P450"/>
    <property type="match status" value="1"/>
</dbReference>
<dbReference type="EMBL" id="RZGK01000007">
    <property type="protein sequence ID" value="KAF9697824.1"/>
    <property type="molecule type" value="Genomic_DNA"/>
</dbReference>
<dbReference type="InterPro" id="IPR050121">
    <property type="entry name" value="Cytochrome_P450_monoxygenase"/>
</dbReference>
<protein>
    <recommendedName>
        <fullName evidence="11">Cytochrome P450</fullName>
    </recommendedName>
</protein>
<evidence type="ECO:0000256" key="7">
    <source>
        <dbReference type="ARBA" id="ARBA00023033"/>
    </source>
</evidence>
<dbReference type="PANTHER" id="PTHR24305:SF230">
    <property type="entry name" value="P450, PUTATIVE (EUROFUNG)-RELATED"/>
    <property type="match status" value="1"/>
</dbReference>
<dbReference type="InterPro" id="IPR036396">
    <property type="entry name" value="Cyt_P450_sf"/>
</dbReference>
<evidence type="ECO:0000256" key="2">
    <source>
        <dbReference type="ARBA" id="ARBA00010617"/>
    </source>
</evidence>
<evidence type="ECO:0000313" key="9">
    <source>
        <dbReference type="EMBL" id="KAF9697824.1"/>
    </source>
</evidence>
<dbReference type="AlphaFoldDB" id="A0A8H7MIP6"/>
<keyword evidence="6" id="KW-0408">Iron</keyword>
<gene>
    <name evidence="9" type="ORF">EKO04_003958</name>
</gene>
<comment type="cofactor">
    <cofactor evidence="1">
        <name>heme</name>
        <dbReference type="ChEBI" id="CHEBI:30413"/>
    </cofactor>
</comment>
<evidence type="ECO:0000256" key="4">
    <source>
        <dbReference type="ARBA" id="ARBA00022723"/>
    </source>
</evidence>
<evidence type="ECO:0008006" key="11">
    <source>
        <dbReference type="Google" id="ProtNLM"/>
    </source>
</evidence>
<name>A0A8H7MIP6_9PLEO</name>
<dbReference type="PRINTS" id="PR00463">
    <property type="entry name" value="EP450I"/>
</dbReference>
<keyword evidence="10" id="KW-1185">Reference proteome</keyword>
<dbReference type="Proteomes" id="UP000651452">
    <property type="component" value="Unassembled WGS sequence"/>
</dbReference>
<keyword evidence="4" id="KW-0479">Metal-binding</keyword>
<organism evidence="9 10">
    <name type="scientific">Ascochyta lentis</name>
    <dbReference type="NCBI Taxonomy" id="205686"/>
    <lineage>
        <taxon>Eukaryota</taxon>
        <taxon>Fungi</taxon>
        <taxon>Dikarya</taxon>
        <taxon>Ascomycota</taxon>
        <taxon>Pezizomycotina</taxon>
        <taxon>Dothideomycetes</taxon>
        <taxon>Pleosporomycetidae</taxon>
        <taxon>Pleosporales</taxon>
        <taxon>Pleosporineae</taxon>
        <taxon>Didymellaceae</taxon>
        <taxon>Ascochyta</taxon>
    </lineage>
</organism>
<comment type="caution">
    <text evidence="9">The sequence shown here is derived from an EMBL/GenBank/DDBJ whole genome shotgun (WGS) entry which is preliminary data.</text>
</comment>
<dbReference type="GO" id="GO:0020037">
    <property type="term" value="F:heme binding"/>
    <property type="evidence" value="ECO:0007669"/>
    <property type="project" value="InterPro"/>
</dbReference>
<dbReference type="GO" id="GO:0004497">
    <property type="term" value="F:monooxygenase activity"/>
    <property type="evidence" value="ECO:0007669"/>
    <property type="project" value="UniProtKB-KW"/>
</dbReference>
<evidence type="ECO:0000256" key="5">
    <source>
        <dbReference type="ARBA" id="ARBA00023002"/>
    </source>
</evidence>
<comment type="similarity">
    <text evidence="2">Belongs to the cytochrome P450 family.</text>
</comment>
<reference evidence="9" key="1">
    <citation type="submission" date="2018-12" db="EMBL/GenBank/DDBJ databases">
        <authorList>
            <person name="Syme R.A."/>
            <person name="Farfan-Caceres L."/>
            <person name="Lichtenzveig J."/>
        </authorList>
    </citation>
    <scope>NUCLEOTIDE SEQUENCE</scope>
    <source>
        <strain evidence="9">Al4</strain>
    </source>
</reference>
<dbReference type="GO" id="GO:0016705">
    <property type="term" value="F:oxidoreductase activity, acting on paired donors, with incorporation or reduction of molecular oxygen"/>
    <property type="evidence" value="ECO:0007669"/>
    <property type="project" value="InterPro"/>
</dbReference>
<dbReference type="Pfam" id="PF00067">
    <property type="entry name" value="p450"/>
    <property type="match status" value="1"/>
</dbReference>
<keyword evidence="8" id="KW-0812">Transmembrane</keyword>
<sequence length="236" mass="26216">MTAWYNWATFDVIGELTFGDSFECLENLTSNPWITAIIGTTAASPFILAMKHLGLETLMIFFMKHAMRPRREHNKRTREKLLKRIAMDGEQTDLIHGLLGKRDNFEMDINRVHINTSFLIVAGSDTTAAVLSGTTYLLLKSPATLARLTAEIRSQFSSDMEITIAAASKLTYLSACINEALRCYPPIPMGLTRRVPPGGSIIAGNLIPEKASLMKWLSQASLTKSADSRFHLVVCH</sequence>
<keyword evidence="3" id="KW-0349">Heme</keyword>
<evidence type="ECO:0000256" key="1">
    <source>
        <dbReference type="ARBA" id="ARBA00001971"/>
    </source>
</evidence>
<keyword evidence="7" id="KW-0503">Monooxygenase</keyword>
<reference evidence="9" key="2">
    <citation type="submission" date="2020-09" db="EMBL/GenBank/DDBJ databases">
        <title>Reference genome assembly for Australian Ascochyta lentis isolate Al4.</title>
        <authorList>
            <person name="Lee R.C."/>
            <person name="Farfan-Caceres L.M."/>
            <person name="Debler J.W."/>
            <person name="Williams A.H."/>
            <person name="Henares B.M."/>
        </authorList>
    </citation>
    <scope>NUCLEOTIDE SEQUENCE</scope>
    <source>
        <strain evidence="9">Al4</strain>
    </source>
</reference>
<dbReference type="InterPro" id="IPR002401">
    <property type="entry name" value="Cyt_P450_E_grp-I"/>
</dbReference>
<evidence type="ECO:0000313" key="10">
    <source>
        <dbReference type="Proteomes" id="UP000651452"/>
    </source>
</evidence>
<dbReference type="PANTHER" id="PTHR24305">
    <property type="entry name" value="CYTOCHROME P450"/>
    <property type="match status" value="1"/>
</dbReference>
<evidence type="ECO:0000256" key="6">
    <source>
        <dbReference type="ARBA" id="ARBA00023004"/>
    </source>
</evidence>
<dbReference type="OrthoDB" id="1470350at2759"/>
<keyword evidence="5" id="KW-0560">Oxidoreductase</keyword>
<proteinExistence type="inferred from homology"/>
<accession>A0A8H7MIP6</accession>
<evidence type="ECO:0000256" key="8">
    <source>
        <dbReference type="SAM" id="Phobius"/>
    </source>
</evidence>
<keyword evidence="8" id="KW-0472">Membrane</keyword>
<dbReference type="GO" id="GO:0005506">
    <property type="term" value="F:iron ion binding"/>
    <property type="evidence" value="ECO:0007669"/>
    <property type="project" value="InterPro"/>
</dbReference>